<reference evidence="6" key="2">
    <citation type="submission" date="2015-02" db="EMBL/GenBank/DDBJ databases">
        <title>Physiological reanalysis, assessment of diazotrophy, and genome sequences of multiple isolates of Streptomyces thermoautotrophicus.</title>
        <authorList>
            <person name="MacKellar D.C."/>
            <person name="Lieber L."/>
            <person name="Norman J."/>
            <person name="Bolger A."/>
            <person name="Tobin C."/>
            <person name="Murray J.W."/>
            <person name="Friesen M."/>
            <person name="Prell J."/>
        </authorList>
    </citation>
    <scope>NUCLEOTIDE SEQUENCE [LARGE SCALE GENOMIC DNA]</scope>
    <source>
        <strain evidence="6">UBT1</strain>
    </source>
</reference>
<evidence type="ECO:0000313" key="5">
    <source>
        <dbReference type="EMBL" id="KWX09525.1"/>
    </source>
</evidence>
<dbReference type="PANTHER" id="PTHR21240:SF28">
    <property type="entry name" value="ISO-OROTATE DECARBOXYLASE (EUROFUNG)"/>
    <property type="match status" value="1"/>
</dbReference>
<organism evidence="5 6">
    <name type="scientific">Carbonactinospora thermoautotrophica</name>
    <dbReference type="NCBI Taxonomy" id="1469144"/>
    <lineage>
        <taxon>Bacteria</taxon>
        <taxon>Bacillati</taxon>
        <taxon>Actinomycetota</taxon>
        <taxon>Actinomycetes</taxon>
        <taxon>Kitasatosporales</taxon>
        <taxon>Carbonactinosporaceae</taxon>
        <taxon>Carbonactinospora</taxon>
    </lineage>
</organism>
<dbReference type="AlphaFoldDB" id="A0A132NHB2"/>
<dbReference type="InterPro" id="IPR032466">
    <property type="entry name" value="Metal_Hydrolase"/>
</dbReference>
<dbReference type="RefSeq" id="WP_067068858.1">
    <property type="nucleotide sequence ID" value="NZ_JYIJ01000014.1"/>
</dbReference>
<keyword evidence="1" id="KW-0456">Lyase</keyword>
<dbReference type="GO" id="GO:0016787">
    <property type="term" value="F:hydrolase activity"/>
    <property type="evidence" value="ECO:0007669"/>
    <property type="project" value="InterPro"/>
</dbReference>
<evidence type="ECO:0000313" key="6">
    <source>
        <dbReference type="Proteomes" id="UP000070598"/>
    </source>
</evidence>
<evidence type="ECO:0000313" key="7">
    <source>
        <dbReference type="Proteomes" id="UP000070659"/>
    </source>
</evidence>
<name>A0A132NHB2_9ACTN</name>
<feature type="region of interest" description="Disordered" evidence="2">
    <location>
        <begin position="225"/>
        <end position="251"/>
    </location>
</feature>
<feature type="domain" description="Amidohydrolase-related" evidence="3">
    <location>
        <begin position="4"/>
        <end position="326"/>
    </location>
</feature>
<dbReference type="InterPro" id="IPR032465">
    <property type="entry name" value="ACMSD"/>
</dbReference>
<dbReference type="Proteomes" id="UP000070659">
    <property type="component" value="Unassembled WGS sequence"/>
</dbReference>
<dbReference type="Pfam" id="PF04909">
    <property type="entry name" value="Amidohydro_2"/>
    <property type="match status" value="1"/>
</dbReference>
<evidence type="ECO:0000259" key="3">
    <source>
        <dbReference type="Pfam" id="PF04909"/>
    </source>
</evidence>
<dbReference type="Gene3D" id="3.20.20.140">
    <property type="entry name" value="Metal-dependent hydrolases"/>
    <property type="match status" value="1"/>
</dbReference>
<evidence type="ECO:0000313" key="4">
    <source>
        <dbReference type="EMBL" id="KWX04660.1"/>
    </source>
</evidence>
<sequence>MTVVDVHAHLVHPDTVRRFPVPPVLGDVAGLVEAKAAAGIDLTIVGSPNGAGTMVPVPGGGNYHQPLDRLCAFHDWLGQVVADHRDRLRAYVYCDPFGDARMLEAAAQYLATEEFVGIITNPTLRGEYLDSPRADDFFALVAELGVPVMIHSGAEPACCAGIGDYGLVEMVGRYCDVTLGLAAIVLSGRLEQHPDIPIIGTASGGALNLLAGRLDLAWRPRHWGPAATGGEDGRPGQLDRAPHRSRTKAPPSELVRRLYVDTSLDGRHAHLVNLEVFGPDRMLFGTDWPPVPVDHAAKIRMVEELPVADAERQAILGGTALRLFGLEEPGGPAVLAAQAEGSQP</sequence>
<comment type="caution">
    <text evidence="5">The sequence shown here is derived from an EMBL/GenBank/DDBJ whole genome shotgun (WGS) entry which is preliminary data.</text>
</comment>
<dbReference type="PATRIC" id="fig|1469144.8.peg.4081"/>
<accession>A0A132NHB2</accession>
<gene>
    <name evidence="4" type="ORF">TH66_05430</name>
    <name evidence="5" type="ORF">TR74_09070</name>
</gene>
<dbReference type="GO" id="GO:0016831">
    <property type="term" value="F:carboxy-lyase activity"/>
    <property type="evidence" value="ECO:0007669"/>
    <property type="project" value="InterPro"/>
</dbReference>
<dbReference type="PANTHER" id="PTHR21240">
    <property type="entry name" value="2-AMINO-3-CARBOXYLMUCONATE-6-SEMIALDEHYDE DECARBOXYLASE"/>
    <property type="match status" value="1"/>
</dbReference>
<dbReference type="EMBL" id="JYIK01000791">
    <property type="protein sequence ID" value="KWX09525.1"/>
    <property type="molecule type" value="Genomic_DNA"/>
</dbReference>
<dbReference type="InterPro" id="IPR006680">
    <property type="entry name" value="Amidohydro-rel"/>
</dbReference>
<dbReference type="SUPFAM" id="SSF51556">
    <property type="entry name" value="Metallo-dependent hydrolases"/>
    <property type="match status" value="1"/>
</dbReference>
<evidence type="ECO:0000256" key="1">
    <source>
        <dbReference type="ARBA" id="ARBA00023239"/>
    </source>
</evidence>
<proteinExistence type="predicted"/>
<dbReference type="EMBL" id="JYIJ01000014">
    <property type="protein sequence ID" value="KWX04660.1"/>
    <property type="molecule type" value="Genomic_DNA"/>
</dbReference>
<dbReference type="Proteomes" id="UP000070598">
    <property type="component" value="Unassembled WGS sequence"/>
</dbReference>
<protein>
    <recommendedName>
        <fullName evidence="3">Amidohydrolase-related domain-containing protein</fullName>
    </recommendedName>
</protein>
<evidence type="ECO:0000256" key="2">
    <source>
        <dbReference type="SAM" id="MobiDB-lite"/>
    </source>
</evidence>
<reference evidence="5 7" key="1">
    <citation type="submission" date="2015-02" db="EMBL/GenBank/DDBJ databases">
        <title>Physiological reanalysis, assessment of diazotrophy, and genome sequences of multiple isolates of Streptomyces thermoautotrophicus.</title>
        <authorList>
            <person name="MacKellar D.C."/>
            <person name="Lieber L."/>
            <person name="Norman J."/>
            <person name="Bolger A."/>
            <person name="Tobin C."/>
            <person name="Murray J.W."/>
            <person name="Prell J."/>
        </authorList>
    </citation>
    <scope>NUCLEOTIDE SEQUENCE [LARGE SCALE GENOMIC DNA]</scope>
    <source>
        <strain evidence="5 7">UBT1</strain>
    </source>
</reference>
<dbReference type="GO" id="GO:0019748">
    <property type="term" value="P:secondary metabolic process"/>
    <property type="evidence" value="ECO:0007669"/>
    <property type="project" value="TreeGrafter"/>
</dbReference>
<dbReference type="GO" id="GO:0005737">
    <property type="term" value="C:cytoplasm"/>
    <property type="evidence" value="ECO:0007669"/>
    <property type="project" value="TreeGrafter"/>
</dbReference>